<dbReference type="Gene3D" id="1.20.1740.10">
    <property type="entry name" value="Amino acid/polyamine transporter I"/>
    <property type="match status" value="1"/>
</dbReference>
<evidence type="ECO:0000313" key="6">
    <source>
        <dbReference type="EnsemblMetazoa" id="XP_030830933"/>
    </source>
</evidence>
<dbReference type="PANTHER" id="PTHR11785:SF375">
    <property type="entry name" value="AMINO ACID TRANSPORTER"/>
    <property type="match status" value="1"/>
</dbReference>
<dbReference type="InterPro" id="IPR002293">
    <property type="entry name" value="AA/rel_permease1"/>
</dbReference>
<dbReference type="Proteomes" id="UP000007110">
    <property type="component" value="Unassembled WGS sequence"/>
</dbReference>
<dbReference type="KEGG" id="spu:753611"/>
<dbReference type="AlphaFoldDB" id="A0A7M7N4A7"/>
<keyword evidence="2 5" id="KW-0812">Transmembrane</keyword>
<sequence length="214" mass="23923">MGKWWWTISIVVALSIAGALNGASLARARLFYVASREGHIPVIASMIHVERKTPLPAACLTVPFSLMLLVSDDVYSLINYAGATGWLFSALVVSIIPYYRWKYPNLKRPFKVPVFIPIIFSLCCVFVVGMSLYSSPVDCGIGVAITLSGVPVYFIAVKWRNKPRWVNDNLDKMTIFLQQLLYVVPQEDLGMVDELIDNKMTDIKTETEKKLSSG</sequence>
<comment type="subcellular location">
    <subcellularLocation>
        <location evidence="1">Membrane</location>
        <topology evidence="1">Multi-pass membrane protein</topology>
    </subcellularLocation>
</comment>
<dbReference type="InterPro" id="IPR050598">
    <property type="entry name" value="AminoAcid_Transporter"/>
</dbReference>
<evidence type="ECO:0000256" key="2">
    <source>
        <dbReference type="ARBA" id="ARBA00022692"/>
    </source>
</evidence>
<evidence type="ECO:0000256" key="4">
    <source>
        <dbReference type="ARBA" id="ARBA00023136"/>
    </source>
</evidence>
<evidence type="ECO:0000256" key="3">
    <source>
        <dbReference type="ARBA" id="ARBA00022989"/>
    </source>
</evidence>
<keyword evidence="7" id="KW-1185">Reference proteome</keyword>
<dbReference type="PANTHER" id="PTHR11785">
    <property type="entry name" value="AMINO ACID TRANSPORTER"/>
    <property type="match status" value="1"/>
</dbReference>
<name>A0A7M7N4A7_STRPU</name>
<evidence type="ECO:0000256" key="5">
    <source>
        <dbReference type="SAM" id="Phobius"/>
    </source>
</evidence>
<feature type="transmembrane region" description="Helical" evidence="5">
    <location>
        <begin position="6"/>
        <end position="26"/>
    </location>
</feature>
<evidence type="ECO:0000256" key="1">
    <source>
        <dbReference type="ARBA" id="ARBA00004141"/>
    </source>
</evidence>
<reference evidence="6" key="2">
    <citation type="submission" date="2021-01" db="UniProtKB">
        <authorList>
            <consortium name="EnsemblMetazoa"/>
        </authorList>
    </citation>
    <scope>IDENTIFICATION</scope>
</reference>
<feature type="transmembrane region" description="Helical" evidence="5">
    <location>
        <begin position="77"/>
        <end position="100"/>
    </location>
</feature>
<dbReference type="GO" id="GO:0022857">
    <property type="term" value="F:transmembrane transporter activity"/>
    <property type="evidence" value="ECO:0007669"/>
    <property type="project" value="InterPro"/>
</dbReference>
<dbReference type="EnsemblMetazoa" id="XM_030975073">
    <property type="protein sequence ID" value="XP_030830933"/>
    <property type="gene ID" value="LOC753611"/>
</dbReference>
<feature type="transmembrane region" description="Helical" evidence="5">
    <location>
        <begin position="140"/>
        <end position="157"/>
    </location>
</feature>
<dbReference type="GO" id="GO:0016020">
    <property type="term" value="C:membrane"/>
    <property type="evidence" value="ECO:0007669"/>
    <property type="project" value="UniProtKB-SubCell"/>
</dbReference>
<feature type="transmembrane region" description="Helical" evidence="5">
    <location>
        <begin position="53"/>
        <end position="71"/>
    </location>
</feature>
<protein>
    <submittedName>
        <fullName evidence="6">Uncharacterized protein</fullName>
    </submittedName>
</protein>
<dbReference type="OrthoDB" id="10062876at2759"/>
<dbReference type="GeneID" id="753611"/>
<keyword evidence="4 5" id="KW-0472">Membrane</keyword>
<dbReference type="Pfam" id="PF13520">
    <property type="entry name" value="AA_permease_2"/>
    <property type="match status" value="1"/>
</dbReference>
<accession>A0A7M7N4A7</accession>
<feature type="transmembrane region" description="Helical" evidence="5">
    <location>
        <begin position="112"/>
        <end position="134"/>
    </location>
</feature>
<proteinExistence type="predicted"/>
<dbReference type="RefSeq" id="XP_030830933.1">
    <property type="nucleotide sequence ID" value="XM_030975073.1"/>
</dbReference>
<dbReference type="InParanoid" id="A0A7M7N4A7"/>
<reference evidence="7" key="1">
    <citation type="submission" date="2015-02" db="EMBL/GenBank/DDBJ databases">
        <title>Genome sequencing for Strongylocentrotus purpuratus.</title>
        <authorList>
            <person name="Murali S."/>
            <person name="Liu Y."/>
            <person name="Vee V."/>
            <person name="English A."/>
            <person name="Wang M."/>
            <person name="Skinner E."/>
            <person name="Han Y."/>
            <person name="Muzny D.M."/>
            <person name="Worley K.C."/>
            <person name="Gibbs R.A."/>
        </authorList>
    </citation>
    <scope>NUCLEOTIDE SEQUENCE</scope>
</reference>
<keyword evidence="3 5" id="KW-1133">Transmembrane helix</keyword>
<organism evidence="6 7">
    <name type="scientific">Strongylocentrotus purpuratus</name>
    <name type="common">Purple sea urchin</name>
    <dbReference type="NCBI Taxonomy" id="7668"/>
    <lineage>
        <taxon>Eukaryota</taxon>
        <taxon>Metazoa</taxon>
        <taxon>Echinodermata</taxon>
        <taxon>Eleutherozoa</taxon>
        <taxon>Echinozoa</taxon>
        <taxon>Echinoidea</taxon>
        <taxon>Euechinoidea</taxon>
        <taxon>Echinacea</taxon>
        <taxon>Camarodonta</taxon>
        <taxon>Echinidea</taxon>
        <taxon>Strongylocentrotidae</taxon>
        <taxon>Strongylocentrotus</taxon>
    </lineage>
</organism>
<dbReference type="OMA" id="LMLTIYQ"/>
<evidence type="ECO:0000313" key="7">
    <source>
        <dbReference type="Proteomes" id="UP000007110"/>
    </source>
</evidence>